<sequence length="313" mass="35584">MDDQPNLNAEFPYSSTYEPQSPSAASGMFSHSQQFTVTGGTFISIMNYNYTAAPSLPSDLRMIPMGDIELRHEIRVNEYTGVAYFRPRERVCVRRIHSANAIIAGRKSRVTVAIYQGNDAEEHWRQDIAKHMSMRQVTWTFSLLICLLMHATRHPNIVQVCGAASSSGVHATLFNDDLIPLQKILDYHRDSHFSTVYIYACCNSDFSAVHRHMYSTSRRYFHASDCTNWIRRLTGRLCAELTPASDNMCLWPSLSELPNSSRMYPSSAVAETITTFINSLTLKQYYNICGWNLGQHRWIALSPDTCVHPANLR</sequence>
<dbReference type="Proteomes" id="UP000623467">
    <property type="component" value="Unassembled WGS sequence"/>
</dbReference>
<gene>
    <name evidence="2" type="ORF">MSAN_00121400</name>
</gene>
<proteinExistence type="predicted"/>
<evidence type="ECO:0000256" key="1">
    <source>
        <dbReference type="SAM" id="MobiDB-lite"/>
    </source>
</evidence>
<name>A0A8H6ZDM7_9AGAR</name>
<feature type="region of interest" description="Disordered" evidence="1">
    <location>
        <begin position="1"/>
        <end position="25"/>
    </location>
</feature>
<feature type="compositionally biased region" description="Polar residues" evidence="1">
    <location>
        <begin position="13"/>
        <end position="25"/>
    </location>
</feature>
<evidence type="ECO:0000313" key="3">
    <source>
        <dbReference type="Proteomes" id="UP000623467"/>
    </source>
</evidence>
<dbReference type="OrthoDB" id="3039229at2759"/>
<dbReference type="AlphaFoldDB" id="A0A8H6ZDM7"/>
<protein>
    <submittedName>
        <fullName evidence="2">Uncharacterized protein</fullName>
    </submittedName>
</protein>
<accession>A0A8H6ZDM7</accession>
<dbReference type="EMBL" id="JACAZH010000001">
    <property type="protein sequence ID" value="KAF7377033.1"/>
    <property type="molecule type" value="Genomic_DNA"/>
</dbReference>
<keyword evidence="3" id="KW-1185">Reference proteome</keyword>
<reference evidence="2" key="1">
    <citation type="submission" date="2020-05" db="EMBL/GenBank/DDBJ databases">
        <title>Mycena genomes resolve the evolution of fungal bioluminescence.</title>
        <authorList>
            <person name="Tsai I.J."/>
        </authorList>
    </citation>
    <scope>NUCLEOTIDE SEQUENCE</scope>
    <source>
        <strain evidence="2">160909Yilan</strain>
    </source>
</reference>
<organism evidence="2 3">
    <name type="scientific">Mycena sanguinolenta</name>
    <dbReference type="NCBI Taxonomy" id="230812"/>
    <lineage>
        <taxon>Eukaryota</taxon>
        <taxon>Fungi</taxon>
        <taxon>Dikarya</taxon>
        <taxon>Basidiomycota</taxon>
        <taxon>Agaricomycotina</taxon>
        <taxon>Agaricomycetes</taxon>
        <taxon>Agaricomycetidae</taxon>
        <taxon>Agaricales</taxon>
        <taxon>Marasmiineae</taxon>
        <taxon>Mycenaceae</taxon>
        <taxon>Mycena</taxon>
    </lineage>
</organism>
<evidence type="ECO:0000313" key="2">
    <source>
        <dbReference type="EMBL" id="KAF7377033.1"/>
    </source>
</evidence>
<comment type="caution">
    <text evidence="2">The sequence shown here is derived from an EMBL/GenBank/DDBJ whole genome shotgun (WGS) entry which is preliminary data.</text>
</comment>